<gene>
    <name evidence="3" type="ORF">NE535_18475</name>
</gene>
<dbReference type="Proteomes" id="UP001155546">
    <property type="component" value="Unassembled WGS sequence"/>
</dbReference>
<dbReference type="InterPro" id="IPR040853">
    <property type="entry name" value="RapA2_cadherin-like"/>
</dbReference>
<accession>A0A9X3AY42</accession>
<comment type="caution">
    <text evidence="3">The sequence shown here is derived from an EMBL/GenBank/DDBJ whole genome shotgun (WGS) entry which is preliminary data.</text>
</comment>
<dbReference type="Pfam" id="PF17803">
    <property type="entry name" value="Cadherin_4"/>
    <property type="match status" value="1"/>
</dbReference>
<proteinExistence type="predicted"/>
<dbReference type="NCBIfam" id="TIGR01965">
    <property type="entry name" value="VCBS_repeat"/>
    <property type="match status" value="11"/>
</dbReference>
<feature type="non-terminal residue" evidence="3">
    <location>
        <position position="1832"/>
    </location>
</feature>
<evidence type="ECO:0000259" key="1">
    <source>
        <dbReference type="Pfam" id="PF17803"/>
    </source>
</evidence>
<dbReference type="RefSeq" id="WP_261300027.1">
    <property type="nucleotide sequence ID" value="NZ_JAMTCD010000050.1"/>
</dbReference>
<dbReference type="NCBIfam" id="NF012211">
    <property type="entry name" value="tand_rpt_95"/>
    <property type="match status" value="6"/>
</dbReference>
<dbReference type="EMBL" id="JAMTCD010000050">
    <property type="protein sequence ID" value="MCT7943743.1"/>
    <property type="molecule type" value="Genomic_DNA"/>
</dbReference>
<evidence type="ECO:0000313" key="3">
    <source>
        <dbReference type="EMBL" id="MCT7943743.1"/>
    </source>
</evidence>
<feature type="domain" description="RapA2 cadherin-like" evidence="1">
    <location>
        <begin position="56"/>
        <end position="129"/>
    </location>
</feature>
<feature type="domain" description="Cadherin-like" evidence="2">
    <location>
        <begin position="547"/>
        <end position="643"/>
    </location>
</feature>
<feature type="domain" description="Cadherin-like" evidence="2">
    <location>
        <begin position="1296"/>
        <end position="1392"/>
    </location>
</feature>
<feature type="domain" description="Cadherin-like" evidence="2">
    <location>
        <begin position="309"/>
        <end position="405"/>
    </location>
</feature>
<dbReference type="InterPro" id="IPR041690">
    <property type="entry name" value="Cadherin_5"/>
</dbReference>
<feature type="domain" description="Cadherin-like" evidence="2">
    <location>
        <begin position="1736"/>
        <end position="1831"/>
    </location>
</feature>
<sequence length="1832" mass="192711">FQATSLQGQFGTLSINNLGHWTYTADNSQTAIQGLKTGESVTDTVLVHSVDGTEQKITVTINGTDDKAVIGGTSTAQLTEDKDVHGGQLRVDGALTVTDADNGQNQFQATSLQGQFGTLSINNLGHWTYTADNSQTAIQGLKTGESVTDTVLVHSVDGTEQKITVTINGTDDKAQIAGVDTGSITESSAGVDMSPDYAHSGIATLGNKPLYADGKLTITDPDVGEAGFERQGSNGYDYHGTYGDLILLTDGTWHYHADAGHRALIGGTTTTRGTAIDQLGEGQSLTDTITIHSKDGTTHDIVITIHGSNDRPYCSSEVVLQSGSEDTRQTLTTAQLLANTVDVDKNDAGKLTIENLHADHGSILINGDGTFTFTPEKDYNGDVHFSYDVKDAHGGVTHTGASTTLSAVGDAAQIAGVDTGSITENSAGVDMSPDYAHSGIATLGNTTLYADGKLTITDPDVGESGFERQGSNGYDYHGTYGDLILLTDGTWHYHADAGHLSGIGARPTTRGTAIDQLGEGQSLTDTITVHSKDGTTHDIVITIHGSNDRPYCSSEVVLANGSEDTRQTLTTAQLLANTVDVDKNDAGKLAIENLHADHGSILVNGDGTFTFTPEKDYNGDVHFSYDVKDAHGGMTHTGASTTLSAVGDAATIAGIDTGSISENTAGVDMSPDYAQPGIATLGNKPLYADGKLTITDPDVGEAGFERQGSNGYDYHGTYGDLILLTDGTWHYHADAGHRALIGGTTTTRGTAIDQLGEGQSLTDTITIHSKDGTTHDIVITIHGSNDSPYCSSEVILQSGTEDTRQTLTTAQLLANAVDVDKNDAGLLTIENLHADHGSILNNADGTFTFTPEKDYNGDVHFSYDVKDAHGGVTHTGASTTLSAVDDAAVITGTGGHLLEEDNLYYGYTIKTSGQFQVVDPDGPSQSKFPDGLHHHTGSLGGTLQLYGNGNYFYDIDNSTVNHLAAGQEAKETFTIHSVDGTPHQVEFVIEGTNDAPFVRGAATLSAGIEDTAVTLHVADLLAQAGDYDDGETALLSVHNLSADHGTVTDNKDGTYTFKPDADYNGTVHFTYDVQDPQGATVATSASMALAAVADTPVLNVDITDTADNTLNASESGAAAITGKLDPSVASTLDRIEITDGTTTVTVDKGNINVAADGSYQTTADLSSLKDGTLTVTAHATSHDGTTATSTDTIIKDSVASVHNNNASMNENQPSIHGNLIADDEAGVQVTGGLGEQLGSYGKFVIHANGSYTYTPDARAQALNLNEHQQETFTFTVTDKAGNTATETFQISLTGRNDGPVVSSSVTLAAGTEDTAVTLTEAQLLANASDVDHGETAQLSVHNLNADHGTVTDNKDGTYTFTPDKDYNGEVHFTYDVKDAHGGVTHTSATTNLAAVNDNPDVTPLTDSVNEGADNHHTLNLLLGATDKEGDALTISHLEYAIDGQPQSSQLPTGITLDTDGHTLIVDATNPAFNHLANGQSQQIAITYQVEDGHGGSTQQTATLTIAGTDDKATLVSNVIQLTETQALDSEFKSYRGQLQLIDPDSGDNTQFVFSGKYLGQGFAPGYLDVWPNGTYQFKLDAGTNRHADELIGSLHAGESMELPYEVETSDGQKLTIMVKVTGEDNQAKIEVTPYSSLNNHVYEDHTSFGNTTNQLSSGGTLHVIDPDHDQAGFIAQTITTAEGGRFNINAQGHWSYNIENDKVQHLGAGESFQQTFTVESIDGSAKKDITVTVHGTNDAPIASAEVRLANGLEDSKIVLTPAQLLANTSDVDDNDIGKLSIENLHVDHGSILNNGNGTFTFTPEKDYNGDVYFSYDVKDAHGGITHTSASTT</sequence>
<keyword evidence="4" id="KW-1185">Reference proteome</keyword>
<dbReference type="Gene3D" id="2.60.40.3440">
    <property type="match status" value="6"/>
</dbReference>
<feature type="domain" description="Cadherin-like" evidence="2">
    <location>
        <begin position="992"/>
        <end position="1089"/>
    </location>
</feature>
<organism evidence="3 4">
    <name type="scientific">Shewanella holmiensis</name>
    <dbReference type="NCBI Taxonomy" id="2952222"/>
    <lineage>
        <taxon>Bacteria</taxon>
        <taxon>Pseudomonadati</taxon>
        <taxon>Pseudomonadota</taxon>
        <taxon>Gammaproteobacteria</taxon>
        <taxon>Alteromonadales</taxon>
        <taxon>Shewanellaceae</taxon>
        <taxon>Shewanella</taxon>
    </lineage>
</organism>
<evidence type="ECO:0000313" key="4">
    <source>
        <dbReference type="Proteomes" id="UP001155546"/>
    </source>
</evidence>
<dbReference type="InterPro" id="IPR010221">
    <property type="entry name" value="VCBS_dom"/>
</dbReference>
<feature type="non-terminal residue" evidence="3">
    <location>
        <position position="1"/>
    </location>
</feature>
<dbReference type="Pfam" id="PF17963">
    <property type="entry name" value="Big_9"/>
    <property type="match status" value="2"/>
</dbReference>
<dbReference type="Pfam" id="PF17892">
    <property type="entry name" value="Cadherin_5"/>
    <property type="match status" value="6"/>
</dbReference>
<name>A0A9X3AY42_9GAMM</name>
<evidence type="ECO:0000259" key="2">
    <source>
        <dbReference type="Pfam" id="PF17892"/>
    </source>
</evidence>
<dbReference type="Gene3D" id="2.60.40.10">
    <property type="entry name" value="Immunoglobulins"/>
    <property type="match status" value="5"/>
</dbReference>
<reference evidence="3" key="1">
    <citation type="journal article" date="2023" name="Int. J. Syst. Evol. Microbiol.">
        <title>&lt;i&gt;Shewanella septentrionalis&lt;/i&gt; sp. nov. and &lt;i&gt;Shewanella holmiensis&lt;/i&gt; sp. nov., isolated from Baltic Sea water and sediments.</title>
        <authorList>
            <person name="Martin-Rodriguez A.J."/>
            <person name="Thorell K."/>
            <person name="Joffre E."/>
            <person name="Jensie-Markopoulos S."/>
            <person name="Moore E.R.B."/>
            <person name="Sjoling A."/>
        </authorList>
    </citation>
    <scope>NUCLEOTIDE SEQUENCE</scope>
    <source>
        <strain evidence="3">SP1S2-7</strain>
    </source>
</reference>
<feature type="domain" description="Cadherin-like" evidence="2">
    <location>
        <begin position="785"/>
        <end position="881"/>
    </location>
</feature>
<protein>
    <submittedName>
        <fullName evidence="3">VCBS domain-containing protein</fullName>
    </submittedName>
</protein>
<dbReference type="InterPro" id="IPR013783">
    <property type="entry name" value="Ig-like_fold"/>
</dbReference>